<dbReference type="InterPro" id="IPR027417">
    <property type="entry name" value="P-loop_NTPase"/>
</dbReference>
<keyword evidence="4" id="KW-0347">Helicase</keyword>
<dbReference type="Pfam" id="PF13086">
    <property type="entry name" value="AAA_11"/>
    <property type="match status" value="3"/>
</dbReference>
<dbReference type="PANTHER" id="PTHR43788:SF9">
    <property type="entry name" value="HELICASE WITH ZINC FINGER DOMAIN 2"/>
    <property type="match status" value="1"/>
</dbReference>
<dbReference type="InterPro" id="IPR041677">
    <property type="entry name" value="DNA2/NAM7_AAA_11"/>
</dbReference>
<keyword evidence="9" id="KW-1185">Reference proteome</keyword>
<keyword evidence="3" id="KW-0378">Hydrolase</keyword>
<dbReference type="Proteomes" id="UP000694383">
    <property type="component" value="Unplaced"/>
</dbReference>
<reference evidence="8" key="2">
    <citation type="submission" date="2025-09" db="UniProtKB">
        <authorList>
            <consortium name="Ensembl"/>
        </authorList>
    </citation>
    <scope>IDENTIFICATION</scope>
</reference>
<evidence type="ECO:0000256" key="4">
    <source>
        <dbReference type="ARBA" id="ARBA00022806"/>
    </source>
</evidence>
<dbReference type="InterPro" id="IPR001900">
    <property type="entry name" value="RNase_II/R"/>
</dbReference>
<dbReference type="GeneTree" id="ENSGT00940000166655"/>
<dbReference type="SMART" id="SM00955">
    <property type="entry name" value="RNB"/>
    <property type="match status" value="1"/>
</dbReference>
<dbReference type="GO" id="GO:0004540">
    <property type="term" value="F:RNA nuclease activity"/>
    <property type="evidence" value="ECO:0007669"/>
    <property type="project" value="InterPro"/>
</dbReference>
<evidence type="ECO:0000313" key="9">
    <source>
        <dbReference type="Proteomes" id="UP000694383"/>
    </source>
</evidence>
<dbReference type="GO" id="GO:0005524">
    <property type="term" value="F:ATP binding"/>
    <property type="evidence" value="ECO:0007669"/>
    <property type="project" value="UniProtKB-KW"/>
</dbReference>
<accession>A0A8C8A511</accession>
<dbReference type="InterPro" id="IPR041679">
    <property type="entry name" value="DNA2/NAM7-like_C"/>
</dbReference>
<dbReference type="InterPro" id="IPR056787">
    <property type="entry name" value="OB_HELZ2"/>
</dbReference>
<dbReference type="GO" id="GO:0016787">
    <property type="term" value="F:hydrolase activity"/>
    <property type="evidence" value="ECO:0007669"/>
    <property type="project" value="UniProtKB-KW"/>
</dbReference>
<evidence type="ECO:0000256" key="2">
    <source>
        <dbReference type="ARBA" id="ARBA00022741"/>
    </source>
</evidence>
<dbReference type="InterPro" id="IPR047187">
    <property type="entry name" value="SF1_C_Upf1"/>
</dbReference>
<dbReference type="PANTHER" id="PTHR43788">
    <property type="entry name" value="DNA2/NAM7 HELICASE FAMILY MEMBER"/>
    <property type="match status" value="1"/>
</dbReference>
<dbReference type="Ensembl" id="ENSOSIT00000054299.1">
    <property type="protein sequence ID" value="ENSOSIP00000051720.1"/>
    <property type="gene ID" value="ENSOSIG00000023938.1"/>
</dbReference>
<proteinExistence type="inferred from homology"/>
<evidence type="ECO:0000313" key="8">
    <source>
        <dbReference type="Ensembl" id="ENSOSIP00000051720.1"/>
    </source>
</evidence>
<keyword evidence="2" id="KW-0547">Nucleotide-binding</keyword>
<organism evidence="8 9">
    <name type="scientific">Oryzias sinensis</name>
    <name type="common">Chinese medaka</name>
    <dbReference type="NCBI Taxonomy" id="183150"/>
    <lineage>
        <taxon>Eukaryota</taxon>
        <taxon>Metazoa</taxon>
        <taxon>Chordata</taxon>
        <taxon>Craniata</taxon>
        <taxon>Vertebrata</taxon>
        <taxon>Euteleostomi</taxon>
        <taxon>Actinopterygii</taxon>
        <taxon>Neopterygii</taxon>
        <taxon>Teleostei</taxon>
        <taxon>Neoteleostei</taxon>
        <taxon>Acanthomorphata</taxon>
        <taxon>Ovalentaria</taxon>
        <taxon>Atherinomorphae</taxon>
        <taxon>Beloniformes</taxon>
        <taxon>Adrianichthyidae</taxon>
        <taxon>Oryziinae</taxon>
        <taxon>Oryzias</taxon>
    </lineage>
</organism>
<dbReference type="CDD" id="cd18808">
    <property type="entry name" value="SF1_C_Upf1"/>
    <property type="match status" value="2"/>
</dbReference>
<dbReference type="InterPro" id="IPR012340">
    <property type="entry name" value="NA-bd_OB-fold"/>
</dbReference>
<dbReference type="GO" id="GO:0043139">
    <property type="term" value="F:5'-3' DNA helicase activity"/>
    <property type="evidence" value="ECO:0007669"/>
    <property type="project" value="TreeGrafter"/>
</dbReference>
<dbReference type="Gene3D" id="3.40.50.300">
    <property type="entry name" value="P-loop containing nucleotide triphosphate hydrolases"/>
    <property type="match status" value="4"/>
</dbReference>
<evidence type="ECO:0000259" key="7">
    <source>
        <dbReference type="SMART" id="SM00955"/>
    </source>
</evidence>
<sequence>MYKLLCNVLFTFFKVANKSNFFAFYRTLILTEKTINRVWSKMGGGWRKRAKGHEGIRMAESGSTLSPLSMTHDLRLGCDECCIKKNEITFALKGQFKHRCKRSILLCKTKGGTVWRPVSPRPTFPVPRVYEVCWHFQEGRGCTWHGKRCTFARSTEEATVWMFEKQYGFNHQLLCDRLALPDSLPQQPPGQLGKDLFAELELKVVCDLCAIKVKEITYKIQSVVHECKRKLLLAKGKSSEVWRPVSERPTGGNIGQNVLYKVCDHYTEESGCPKHLLGQGCSYARTYEEAAVWNYTKEKQILHVDLLRLVSESEGVPLTPEIAAKKILQQFSGEFMELCKDCFHSRPQTQAGKRWSNFCSADASHPWDPVLVHHPLETGTKCEYNQVRPLRPNCTFKYCGHIRAGKPCWHPPGHCLSAQSEVEMAVWKAEHSGLDVRPHLLQLSQSKSARSKQVTMYCKVCLLEMTSPESFYQHCATQEHAQLLAHNTTVRWKKRRPPHGHSEEFWLCDRPQTCEYGHNCPKAHSQEELQEWMMRAAEEKEMRSSIETQGFLSYNQRLLEEYTQNSNDVLSEQVDDVSIFCDTDLTVERENTDEPLRWTFKVETERQLLHVALLKQEPGAAFSLSDNSSVMYSPGKEFCSEDMCFSITVSFTCSHPGLYEQWLVLDFDMRPVLVRKLKVRVGLPPLGDDKPPSWNTGAMFHKRERWHRENRVIIPCLSRQEEQEKLSKEYKLPQMSSFHKDSQTKQPLLNNKNYKEWMHHFLFAEEKAQDQIVSRLNICGELTTMVKLMHPKFGREFPLQGELFGVISVPCKLTVDSPEGLVLKQSINSVLVAPVNTDHPQTKVYEASILPLKTKESQIHLRLSKQCCSDLALKSSETYEMEVQFQLDRYSFCIWHKAVDLLPDTTRVLPNFGNCGVPVGNVTFEKLNPKQQLAVDFILGDCNGKKFVAPLLIYGPFGTGKTFTLATATRELCKHPQNKVLICTHTNSSADLYIRDHFHPIISSEKEGLQPLRIKANKQGRALLTTDEITLKYCLLSKDKQQFFLPKKDDLDAHNIVVTTTSMAKYFHDLKLPEGYFTHILIDEASQMLECEALLALDLAGSNTRIVLAGDHMQMGPQLFSVDDDRRSDHTLLTRLFHYYQGQLCDAAQSSRIIFSDNYRSTKEIVEFVSTHFYVGKNNVIKAAGDVSPPANNHALRFHHVRGDCALDRFSLSWWNMQEVLEVAKVVKDILEQWPSTWGEKEQRSICILSEGAQVWKIRQALSKTFSEINVETLANVQGKQFRAVIMTTVQTRDSLQSSHLPGLPLFNDARVLNTAMTRAQSQVVVVGDAAALCSFGKCSGIWKSFIDHCISNNSVVPQHYTKDFFERDVMETVRFQKHEAVNDSHILNDAILQELKDEYEQQQTESSSDEESSESQHIPSDVEELIKLCETQPRKYKRGKFIREVYNRGHVELFRKPWKRISIEGQANMRQAFTGDEVVVQVEREEQNSPKGKVVGIIKKDENTRQLLCFLEEEDHTRSVNSFSRFVLKRMIPIDKRAPKISICINKKQRNFIPVWEESDGTWTILHAQHSNEVRDRIFVVQVLGWKKQCFYPIGRVTDILPESDDELLKKEFGVAVPAYESFELTEKDVTKRRDDLRSTITFTVDPPDAQDLDDAISVKDLGNIYELEIHISDVASFVGANSDLDSYAEKRGSTYYNRGKKPTHMFPEDLSTGRFSLLSGQDCRVISLMFKVEKETHTILEKPTFHLSLINSDKQLSYEEAEKIITERYTESSRFDTVEDCLTVAYCFAKTQRRTRLKDWAYSQSDDDRLPGRRKAHLMIEELSVLYNKHASEYLTDSMKTRLCTPLRCQKEPDPDKVEEFKEKCKHLIPLSFHVKPKVPIDEPTQRLEGFQVLTKVWTCIQAAARENDLDKMVDLVAADDIHPLLQPVINQFKRCSNKSYVIRSSSCKEATVGHYSLNIKYYTQASSPIRRYMDIILQRLLHCVMCDKDCQYSRNQITAMCSQFQESLTKARAYEQKAEELAFTVSTRHQSSPKLALIVHTDKEGDGFEVTFPFNMSVFHRTMSIMYADLQLEDQPLFNEVNHAVTLTWKKRIYIAESSNVQLNLNTMLDCGPCVKIPLAVWRDAMEAIENQDLDCAKSLLLQVNTQPWENPMLQPPTPLSKTSACSTEKKLSESWTNVDLQLQPGDRLQVQMTSEKRRGYHMPTIQLVHIKQHFEICIDHIHRPVVCFSKPSNDPSRYFYNNINQYKEIWKPLCEMESASTAVDDCESVIIEDLEISFSQTQCDKLTGTFFLPELWTREFEFSLRHCFLCIRKRNLELTAASEFSTQVDPTQFTWVAHGVTSYVEEKEKDQKKVGRKVHFFINHLPMENIPKCIFQSNTCFTVEIIPKLLPDIRKEGAVVNLEKACDLVKSIILRKRIKTPVVQYSMLRFQVKRKKLPGDLPELNDSQSQAVTTAINEPFTLIQGPPGTGKTVVGVYIVDWFLQMNSKTPRVFDDPYDEHRNKKEVILYCGPSNKSVDVVAEYLMRLKDSLRLLRVYSHHVEMLDYPYPDSTLQFSPKTLRQDRSKPELRSITLHHRMRENPNPHADDIRKFDERIRRNEDFTQKEIKEYKDLLNKARVHELEQHDIILCTCTQSSTPSLSRSVSARQILIDECAMATEPQALIPLVCNKPEKVVLIGDHKQLRPIVKNESVKKLGMSRSLFESYFSQLSEKKAVMLDTQYRMHEDICEFPSEKFYEGKLKTAVEPPTSVLRVDGKVMPVVFGDIEGVTIKLVVKTSKGNNNSKANYEERDQVVRIVTMLVDEAKVEQRSIVVLSPYNAQVSEIREELGKNNLKQITVTTITKSQGSEWRYVILSTVCSLPSKEIVPEPDGGWLSKHIGFVGDPNQINVGITRAKEGLCIIGNQKLLACSSTWRALLAHYRCRNAVTEADKISV</sequence>
<dbReference type="SUPFAM" id="SSF52540">
    <property type="entry name" value="P-loop containing nucleoside triphosphate hydrolases"/>
    <property type="match status" value="2"/>
</dbReference>
<evidence type="ECO:0000256" key="3">
    <source>
        <dbReference type="ARBA" id="ARBA00022801"/>
    </source>
</evidence>
<feature type="domain" description="RNB" evidence="7">
    <location>
        <begin position="1635"/>
        <end position="1990"/>
    </location>
</feature>
<evidence type="ECO:0000256" key="5">
    <source>
        <dbReference type="ARBA" id="ARBA00022840"/>
    </source>
</evidence>
<evidence type="ECO:0000256" key="1">
    <source>
        <dbReference type="ARBA" id="ARBA00007913"/>
    </source>
</evidence>
<reference evidence="8" key="1">
    <citation type="submission" date="2025-08" db="UniProtKB">
        <authorList>
            <consortium name="Ensembl"/>
        </authorList>
    </citation>
    <scope>IDENTIFICATION</scope>
</reference>
<dbReference type="FunFam" id="3.40.50.300:FF:001373">
    <property type="entry name" value="Helicase with zinc finger domain 2"/>
    <property type="match status" value="1"/>
</dbReference>
<dbReference type="SUPFAM" id="SSF50249">
    <property type="entry name" value="Nucleic acid-binding proteins"/>
    <property type="match status" value="2"/>
</dbReference>
<dbReference type="Pfam" id="PF25049">
    <property type="entry name" value="OB_HELZ2"/>
    <property type="match status" value="1"/>
</dbReference>
<feature type="region of interest" description="Disordered" evidence="6">
    <location>
        <begin position="1399"/>
        <end position="1420"/>
    </location>
</feature>
<comment type="similarity">
    <text evidence="1">Belongs to the DNA2/NAM7 helicase family.</text>
</comment>
<dbReference type="FunFam" id="3.40.50.300:FF:001313">
    <property type="entry name" value="Helicase with zinc finger domain 2"/>
    <property type="match status" value="1"/>
</dbReference>
<dbReference type="InterPro" id="IPR050534">
    <property type="entry name" value="Coronavir_polyprotein_1ab"/>
</dbReference>
<keyword evidence="5" id="KW-0067">ATP-binding</keyword>
<dbReference type="Pfam" id="PF00773">
    <property type="entry name" value="RNB"/>
    <property type="match status" value="1"/>
</dbReference>
<name>A0A8C8A511_9TELE</name>
<evidence type="ECO:0000256" key="6">
    <source>
        <dbReference type="SAM" id="MobiDB-lite"/>
    </source>
</evidence>
<dbReference type="GO" id="GO:0003723">
    <property type="term" value="F:RNA binding"/>
    <property type="evidence" value="ECO:0007669"/>
    <property type="project" value="InterPro"/>
</dbReference>
<protein>
    <recommendedName>
        <fullName evidence="7">RNB domain-containing protein</fullName>
    </recommendedName>
</protein>
<dbReference type="Pfam" id="PF13087">
    <property type="entry name" value="AAA_12"/>
    <property type="match status" value="2"/>
</dbReference>